<dbReference type="OrthoDB" id="5522619at2"/>
<evidence type="ECO:0000313" key="3">
    <source>
        <dbReference type="Proteomes" id="UP000464657"/>
    </source>
</evidence>
<evidence type="ECO:0000256" key="1">
    <source>
        <dbReference type="SAM" id="SignalP"/>
    </source>
</evidence>
<dbReference type="KEGG" id="kan:IMCC3317_00300"/>
<feature type="signal peptide" evidence="1">
    <location>
        <begin position="1"/>
        <end position="22"/>
    </location>
</feature>
<reference evidence="2 3" key="1">
    <citation type="journal article" date="2013" name="Int. J. Syst. Evol. Microbiol.">
        <title>Kordia antarctica sp. nov., isolated from Antarctic seawater.</title>
        <authorList>
            <person name="Baek K."/>
            <person name="Choi A."/>
            <person name="Kang I."/>
            <person name="Lee K."/>
            <person name="Cho J.C."/>
        </authorList>
    </citation>
    <scope>NUCLEOTIDE SEQUENCE [LARGE SCALE GENOMIC DNA]</scope>
    <source>
        <strain evidence="2 3">IMCC3317</strain>
    </source>
</reference>
<keyword evidence="1" id="KW-0732">Signal</keyword>
<sequence>MKKLGLLLLIAAFTFACGTKKATSTSKVSKEVTIKKANKKNYKQTLRDRYTFVINEISTDETYGYSPENAVEVGGVKNSEGPLNEQRYLNALEGPNGEEVTYYRAGSCCPVPSENGFMGKSAMLDNYRVTWEGSKDTVSIYINMYDSTKLKAPKGFTLKK</sequence>
<evidence type="ECO:0008006" key="4">
    <source>
        <dbReference type="Google" id="ProtNLM"/>
    </source>
</evidence>
<keyword evidence="3" id="KW-1185">Reference proteome</keyword>
<name>A0A7L4ZDC4_9FLAO</name>
<dbReference type="PROSITE" id="PS51257">
    <property type="entry name" value="PROKAR_LIPOPROTEIN"/>
    <property type="match status" value="1"/>
</dbReference>
<accession>A0A7L4ZDC4</accession>
<feature type="chain" id="PRO_5029491624" description="2-dehydro-3-deoxyphosphooctonate aldolase" evidence="1">
    <location>
        <begin position="23"/>
        <end position="160"/>
    </location>
</feature>
<dbReference type="AlphaFoldDB" id="A0A7L4ZDC4"/>
<dbReference type="RefSeq" id="WP_160127483.1">
    <property type="nucleotide sequence ID" value="NZ_CP019288.1"/>
</dbReference>
<gene>
    <name evidence="2" type="ORF">IMCC3317_00300</name>
</gene>
<organism evidence="2 3">
    <name type="scientific">Kordia antarctica</name>
    <dbReference type="NCBI Taxonomy" id="1218801"/>
    <lineage>
        <taxon>Bacteria</taxon>
        <taxon>Pseudomonadati</taxon>
        <taxon>Bacteroidota</taxon>
        <taxon>Flavobacteriia</taxon>
        <taxon>Flavobacteriales</taxon>
        <taxon>Flavobacteriaceae</taxon>
        <taxon>Kordia</taxon>
    </lineage>
</organism>
<evidence type="ECO:0000313" key="2">
    <source>
        <dbReference type="EMBL" id="QHI34687.1"/>
    </source>
</evidence>
<dbReference type="Proteomes" id="UP000464657">
    <property type="component" value="Chromosome"/>
</dbReference>
<protein>
    <recommendedName>
        <fullName evidence="4">2-dehydro-3-deoxyphosphooctonate aldolase</fullName>
    </recommendedName>
</protein>
<dbReference type="EMBL" id="CP019288">
    <property type="protein sequence ID" value="QHI34687.1"/>
    <property type="molecule type" value="Genomic_DNA"/>
</dbReference>
<proteinExistence type="predicted"/>